<gene>
    <name evidence="4" type="ORF">CFK39_09650</name>
</gene>
<dbReference type="InterPro" id="IPR003870">
    <property type="entry name" value="DUF222"/>
</dbReference>
<protein>
    <recommendedName>
        <fullName evidence="3">HNH nuclease domain-containing protein</fullName>
    </recommendedName>
</protein>
<evidence type="ECO:0000256" key="1">
    <source>
        <dbReference type="ARBA" id="ARBA00023450"/>
    </source>
</evidence>
<evidence type="ECO:0000256" key="2">
    <source>
        <dbReference type="SAM" id="MobiDB-lite"/>
    </source>
</evidence>
<organism evidence="4 5">
    <name type="scientific">Brachybacterium avium</name>
    <dbReference type="NCBI Taxonomy" id="2017485"/>
    <lineage>
        <taxon>Bacteria</taxon>
        <taxon>Bacillati</taxon>
        <taxon>Actinomycetota</taxon>
        <taxon>Actinomycetes</taxon>
        <taxon>Micrococcales</taxon>
        <taxon>Dermabacteraceae</taxon>
        <taxon>Brachybacterium</taxon>
    </lineage>
</organism>
<dbReference type="AlphaFoldDB" id="A0A220UCT5"/>
<feature type="region of interest" description="Disordered" evidence="2">
    <location>
        <begin position="199"/>
        <end position="251"/>
    </location>
</feature>
<dbReference type="EMBL" id="CP022316">
    <property type="protein sequence ID" value="ASK66034.1"/>
    <property type="molecule type" value="Genomic_DNA"/>
</dbReference>
<comment type="similarity">
    <text evidence="1">Belongs to the Rv1128c/1148c/1588c/1702c/1945/3466 family.</text>
</comment>
<dbReference type="Pfam" id="PF02720">
    <property type="entry name" value="DUF222"/>
    <property type="match status" value="1"/>
</dbReference>
<name>A0A220UCT5_9MICO</name>
<dbReference type="Pfam" id="PF01844">
    <property type="entry name" value="HNH"/>
    <property type="match status" value="1"/>
</dbReference>
<dbReference type="KEGG" id="brv:CFK39_09650"/>
<keyword evidence="5" id="KW-1185">Reference proteome</keyword>
<dbReference type="GO" id="GO:0004519">
    <property type="term" value="F:endonuclease activity"/>
    <property type="evidence" value="ECO:0007669"/>
    <property type="project" value="InterPro"/>
</dbReference>
<dbReference type="InterPro" id="IPR002711">
    <property type="entry name" value="HNH"/>
</dbReference>
<dbReference type="SMART" id="SM00507">
    <property type="entry name" value="HNHc"/>
    <property type="match status" value="1"/>
</dbReference>
<evidence type="ECO:0000313" key="4">
    <source>
        <dbReference type="EMBL" id="ASK66034.1"/>
    </source>
</evidence>
<dbReference type="Proteomes" id="UP000198398">
    <property type="component" value="Chromosome"/>
</dbReference>
<proteinExistence type="inferred from homology"/>
<dbReference type="OrthoDB" id="5176970at2"/>
<accession>A0A220UCT5</accession>
<dbReference type="GO" id="GO:0008270">
    <property type="term" value="F:zinc ion binding"/>
    <property type="evidence" value="ECO:0007669"/>
    <property type="project" value="InterPro"/>
</dbReference>
<dbReference type="InterPro" id="IPR003615">
    <property type="entry name" value="HNH_nuc"/>
</dbReference>
<evidence type="ECO:0000313" key="5">
    <source>
        <dbReference type="Proteomes" id="UP000198398"/>
    </source>
</evidence>
<feature type="domain" description="HNH nuclease" evidence="3">
    <location>
        <begin position="374"/>
        <end position="425"/>
    </location>
</feature>
<dbReference type="RefSeq" id="WP_089065275.1">
    <property type="nucleotide sequence ID" value="NZ_CP022316.1"/>
</dbReference>
<dbReference type="Gene3D" id="1.10.30.50">
    <property type="match status" value="1"/>
</dbReference>
<dbReference type="CDD" id="cd00085">
    <property type="entry name" value="HNHc"/>
    <property type="match status" value="1"/>
</dbReference>
<feature type="compositionally biased region" description="Low complexity" evidence="2">
    <location>
        <begin position="236"/>
        <end position="249"/>
    </location>
</feature>
<evidence type="ECO:0000259" key="3">
    <source>
        <dbReference type="SMART" id="SM00507"/>
    </source>
</evidence>
<dbReference type="GO" id="GO:0003676">
    <property type="term" value="F:nucleic acid binding"/>
    <property type="evidence" value="ECO:0007669"/>
    <property type="project" value="InterPro"/>
</dbReference>
<reference evidence="5" key="1">
    <citation type="submission" date="2017-07" db="EMBL/GenBank/DDBJ databases">
        <title>Brachybacterium sp. VR2415.</title>
        <authorList>
            <person name="Tak E.J."/>
            <person name="Bae J.-W."/>
        </authorList>
    </citation>
    <scope>NUCLEOTIDE SEQUENCE [LARGE SCALE GENOMIC DNA]</scope>
    <source>
        <strain evidence="5">VR2415</strain>
    </source>
</reference>
<sequence length="515" mass="54763">MTRTPPPEIPSPRPEPEARARLTRPAAEELGARIQQQAAMIAEATCELLLMVGEFDAGEGLGWFGGLKSTAHWLSWSCSMSPGTAREHVRVARALPGMPLTVAEFRAGRLSYSKVREITRVVGRAEEALLVDLARSMTASQLARTISTFRAVDGSRLRQDSVRQARWQIRDDGMVEIRALLPAEMGAEVITALDLALDRDGTEPPQSDPDADGPTSGGFANSGPAHTIPAADQLSTGEAAESAAEITTAPTLEQRKADALLDIARTFLDSEPADRSGEDRHLVIVQVSAEALTQNVPAGTPPAAPPTATEITAEPVPLDVPAGTPQICGALGAGPLEARTAERLACTGEVAITITDAGGEILHLGRSRRLASRAQRRALRLRDMTCSFPGCHQSQHLDAHHVVPWSEGGPTDIDGLALLCRRHHVTVHEGGLRLVPEAPTTTPRGRRFAVVDAEGRPVQARWPAMLEHLSIRTLTSATDEDGADPERIAASTGGAGFRLADCVDALCRSAMELAA</sequence>